<dbReference type="SMART" id="SM00504">
    <property type="entry name" value="Ubox"/>
    <property type="match status" value="1"/>
</dbReference>
<dbReference type="InterPro" id="IPR004457">
    <property type="entry name" value="Znf_ZPR1"/>
</dbReference>
<dbReference type="Gene3D" id="2.60.120.1040">
    <property type="entry name" value="ZPR1, A/B domain"/>
    <property type="match status" value="2"/>
</dbReference>
<dbReference type="Gene3D" id="2.20.25.420">
    <property type="entry name" value="ZPR1, zinc finger domain"/>
    <property type="match status" value="2"/>
</dbReference>
<dbReference type="InterPro" id="IPR042452">
    <property type="entry name" value="ZPR1_Znf1/2"/>
</dbReference>
<evidence type="ECO:0000256" key="5">
    <source>
        <dbReference type="ARBA" id="ARBA00022771"/>
    </source>
</evidence>
<evidence type="ECO:0000256" key="4">
    <source>
        <dbReference type="ARBA" id="ARBA00022737"/>
    </source>
</evidence>
<protein>
    <submittedName>
        <fullName evidence="11">458_t:CDS:1</fullName>
    </submittedName>
</protein>
<evidence type="ECO:0000256" key="3">
    <source>
        <dbReference type="ARBA" id="ARBA00022723"/>
    </source>
</evidence>
<feature type="domain" description="U-box" evidence="10">
    <location>
        <begin position="851"/>
        <end position="925"/>
    </location>
</feature>
<dbReference type="Gene3D" id="3.30.40.10">
    <property type="entry name" value="Zinc/RING finger domain, C3HC4 (zinc finger)"/>
    <property type="match status" value="1"/>
</dbReference>
<dbReference type="InterPro" id="IPR042451">
    <property type="entry name" value="ZPR1_A/B_dom"/>
</dbReference>
<evidence type="ECO:0000259" key="10">
    <source>
        <dbReference type="PROSITE" id="PS51698"/>
    </source>
</evidence>
<dbReference type="PANTHER" id="PTHR10876:SF0">
    <property type="entry name" value="ZINC FINGER PROTEIN ZPR1"/>
    <property type="match status" value="1"/>
</dbReference>
<dbReference type="PANTHER" id="PTHR10876">
    <property type="entry name" value="ZINC FINGER PROTEIN ZPR1"/>
    <property type="match status" value="1"/>
</dbReference>
<gene>
    <name evidence="11" type="ORF">FCALED_LOCUS6605</name>
</gene>
<reference evidence="11" key="1">
    <citation type="submission" date="2021-06" db="EMBL/GenBank/DDBJ databases">
        <authorList>
            <person name="Kallberg Y."/>
            <person name="Tangrot J."/>
            <person name="Rosling A."/>
        </authorList>
    </citation>
    <scope>NUCLEOTIDE SEQUENCE</scope>
    <source>
        <strain evidence="11">UK204</strain>
    </source>
</reference>
<dbReference type="Gene3D" id="3.30.160.360">
    <property type="match status" value="1"/>
</dbReference>
<sequence length="925" mass="105008">MSNQVKNEENHEKLFQDIGQMVDDDDDVKPTEIESYCVNCGENGITKLLLTKIPHWRDIVIMSFNCEHCGFSNNEVQFAGAISEKGCTCTFTINNKQDLNRQLVKSETASIKLNEIDLEIPATTKRGCLTTIEGVISSIIEDLSVEQPVRKHQDAVTYEKIEIIIQKLSEYLENEEPFTITVDDPAGNSYIENLCAPNPDPKLQIRHYVRTRDMEISLGLNVPDEQEDDPEKTNSGSDDDVPEVMKFPSNCSHCNVPCDTKMQIINIPHFQEVVIMATTCEACGYKSNEVKSSGGISPLGKKISLKIEDLEDMTRDVLKSETCSLSIPEVELELMAGTLGGRFTTVEGLLKQIHDELQEKIPFIVGDSIQDDRKISFQKFIDKLDKIISGESLPATLILDDPLGNSYLQNPYAPDPDPNMIIEQYKRTWEQNEFLGLNDMSRRNQISSAPPSSILQPQQQQESVEQYSSILPQLLDSPDVTEEQKQLILKRVLEVRSKYNAFVERDVCQKVKTILFASDLTEDEARLALSICDDNEQDVLNRLSGKNARKFRNTLKPASQDAANRIEESSSISEEDSDHFDSLENITFPYRLLSTPTTIISLGSYHKSTAAWWSNPGSLYHHPIPINYKAMRVEKNRTFIMSIDEDPETGNPRFTVTDQATNATFVGSTPTKPWTTICISYKGSRTTRISGPLYFGFSDPTLQQLLTNMVRESDINEYYYRFVGDGESFCADREWKDEERQLMLSEIRRYCDNMTVGDNMEGISTFPFGLVARNIPNRTGFQCQYEYNRLVTLGQITEFDDCPVQSLRVNYDKLVKSLASNGQMKRARKFSGQNQVDSWVKKPVNGPNPWNPLPNMKDAITLEPMNEPAISPDGYVCDYQTWIKILRSPESKDTCPFTKKSLSRRQLIKLTFDNIAEYMDKIRES</sequence>
<dbReference type="InterPro" id="IPR003613">
    <property type="entry name" value="Ubox_domain"/>
</dbReference>
<evidence type="ECO:0000256" key="7">
    <source>
        <dbReference type="ARBA" id="ARBA00023242"/>
    </source>
</evidence>
<dbReference type="PROSITE" id="PS51698">
    <property type="entry name" value="U_BOX"/>
    <property type="match status" value="1"/>
</dbReference>
<evidence type="ECO:0000256" key="2">
    <source>
        <dbReference type="ARBA" id="ARBA00008354"/>
    </source>
</evidence>
<comment type="subcellular location">
    <subcellularLocation>
        <location evidence="1">Nucleus</location>
    </subcellularLocation>
</comment>
<dbReference type="NCBIfam" id="TIGR00310">
    <property type="entry name" value="ZPR1_znf"/>
    <property type="match status" value="2"/>
</dbReference>
<dbReference type="InterPro" id="IPR056180">
    <property type="entry name" value="ZPR1_jr_dom"/>
</dbReference>
<dbReference type="SUPFAM" id="SSF57850">
    <property type="entry name" value="RING/U-box"/>
    <property type="match status" value="1"/>
</dbReference>
<dbReference type="InterPro" id="IPR003889">
    <property type="entry name" value="FYrich_C"/>
</dbReference>
<dbReference type="GO" id="GO:0008270">
    <property type="term" value="F:zinc ion binding"/>
    <property type="evidence" value="ECO:0007669"/>
    <property type="project" value="UniProtKB-KW"/>
</dbReference>
<evidence type="ECO:0000313" key="12">
    <source>
        <dbReference type="Proteomes" id="UP000789570"/>
    </source>
</evidence>
<keyword evidence="4" id="KW-0677">Repeat</keyword>
<name>A0A9N9BDM0_9GLOM</name>
<dbReference type="Pfam" id="PF22794">
    <property type="entry name" value="jr-ZPR1"/>
    <property type="match status" value="2"/>
</dbReference>
<evidence type="ECO:0000313" key="11">
    <source>
        <dbReference type="EMBL" id="CAG8561119.1"/>
    </source>
</evidence>
<proteinExistence type="inferred from homology"/>
<dbReference type="EMBL" id="CAJVPQ010001606">
    <property type="protein sequence ID" value="CAG8561119.1"/>
    <property type="molecule type" value="Genomic_DNA"/>
</dbReference>
<evidence type="ECO:0000256" key="6">
    <source>
        <dbReference type="ARBA" id="ARBA00022833"/>
    </source>
</evidence>
<evidence type="ECO:0000256" key="9">
    <source>
        <dbReference type="SAM" id="MobiDB-lite"/>
    </source>
</evidence>
<dbReference type="FunFam" id="2.20.25.420:FF:000001">
    <property type="entry name" value="Zinc finger protein ZPR1"/>
    <property type="match status" value="1"/>
</dbReference>
<evidence type="ECO:0000256" key="1">
    <source>
        <dbReference type="ARBA" id="ARBA00004123"/>
    </source>
</evidence>
<dbReference type="AlphaFoldDB" id="A0A9N9BDM0"/>
<dbReference type="OrthoDB" id="1928087at2759"/>
<evidence type="ECO:0000256" key="8">
    <source>
        <dbReference type="ARBA" id="ARBA00054139"/>
    </source>
</evidence>
<dbReference type="GO" id="GO:0004842">
    <property type="term" value="F:ubiquitin-protein transferase activity"/>
    <property type="evidence" value="ECO:0007669"/>
    <property type="project" value="InterPro"/>
</dbReference>
<dbReference type="GO" id="GO:0005634">
    <property type="term" value="C:nucleus"/>
    <property type="evidence" value="ECO:0007669"/>
    <property type="project" value="UniProtKB-SubCell"/>
</dbReference>
<comment type="function">
    <text evidence="8">Acts as a protein folding chaperone for elongation factor 1-alpha.</text>
</comment>
<dbReference type="Pfam" id="PF05965">
    <property type="entry name" value="FYRC"/>
    <property type="match status" value="1"/>
</dbReference>
<organism evidence="11 12">
    <name type="scientific">Funneliformis caledonium</name>
    <dbReference type="NCBI Taxonomy" id="1117310"/>
    <lineage>
        <taxon>Eukaryota</taxon>
        <taxon>Fungi</taxon>
        <taxon>Fungi incertae sedis</taxon>
        <taxon>Mucoromycota</taxon>
        <taxon>Glomeromycotina</taxon>
        <taxon>Glomeromycetes</taxon>
        <taxon>Glomerales</taxon>
        <taxon>Glomeraceae</taxon>
        <taxon>Funneliformis</taxon>
    </lineage>
</organism>
<keyword evidence="5" id="KW-0863">Zinc-finger</keyword>
<dbReference type="Pfam" id="PF03367">
    <property type="entry name" value="Zn_ribbon_ZPR1"/>
    <property type="match status" value="2"/>
</dbReference>
<dbReference type="FunFam" id="2.20.25.420:FF:000002">
    <property type="entry name" value="Zinc finger protein ZPR1"/>
    <property type="match status" value="1"/>
</dbReference>
<dbReference type="SMART" id="SM00709">
    <property type="entry name" value="Zpr1"/>
    <property type="match status" value="2"/>
</dbReference>
<comment type="caution">
    <text evidence="11">The sequence shown here is derived from an EMBL/GenBank/DDBJ whole genome shotgun (WGS) entry which is preliminary data.</text>
</comment>
<accession>A0A9N9BDM0</accession>
<dbReference type="Pfam" id="PF04564">
    <property type="entry name" value="U-box"/>
    <property type="match status" value="1"/>
</dbReference>
<keyword evidence="3" id="KW-0479">Metal-binding</keyword>
<dbReference type="Proteomes" id="UP000789570">
    <property type="component" value="Unassembled WGS sequence"/>
</dbReference>
<comment type="similarity">
    <text evidence="2">Belongs to the ZPR1 family.</text>
</comment>
<dbReference type="FunFam" id="2.60.120.1040:FF:000003">
    <property type="entry name" value="Zinc finger protein zpr1"/>
    <property type="match status" value="1"/>
</dbReference>
<feature type="region of interest" description="Disordered" evidence="9">
    <location>
        <begin position="220"/>
        <end position="242"/>
    </location>
</feature>
<dbReference type="GO" id="GO:0016567">
    <property type="term" value="P:protein ubiquitination"/>
    <property type="evidence" value="ECO:0007669"/>
    <property type="project" value="InterPro"/>
</dbReference>
<dbReference type="PROSITE" id="PS51543">
    <property type="entry name" value="FYRC"/>
    <property type="match status" value="1"/>
</dbReference>
<keyword evidence="6" id="KW-0862">Zinc</keyword>
<dbReference type="InterPro" id="IPR040141">
    <property type="entry name" value="ZPR1"/>
</dbReference>
<dbReference type="FunFam" id="2.60.120.1040:FF:000001">
    <property type="entry name" value="Zinc finger protein ZPR1"/>
    <property type="match status" value="1"/>
</dbReference>
<keyword evidence="12" id="KW-1185">Reference proteome</keyword>
<keyword evidence="7" id="KW-0539">Nucleus</keyword>
<dbReference type="InterPro" id="IPR013083">
    <property type="entry name" value="Znf_RING/FYVE/PHD"/>
</dbReference>